<protein>
    <submittedName>
        <fullName evidence="5">Transcriptional regulators</fullName>
    </submittedName>
</protein>
<evidence type="ECO:0000256" key="1">
    <source>
        <dbReference type="ARBA" id="ARBA00023015"/>
    </source>
</evidence>
<dbReference type="InterPro" id="IPR036388">
    <property type="entry name" value="WH-like_DNA-bd_sf"/>
</dbReference>
<accession>A0AB94IYF5</accession>
<dbReference type="GO" id="GO:0003677">
    <property type="term" value="F:DNA binding"/>
    <property type="evidence" value="ECO:0007669"/>
    <property type="project" value="UniProtKB-KW"/>
</dbReference>
<dbReference type="SUPFAM" id="SSF46785">
    <property type="entry name" value="Winged helix' DNA-binding domain"/>
    <property type="match status" value="1"/>
</dbReference>
<keyword evidence="1" id="KW-0805">Transcription regulation</keyword>
<dbReference type="SMART" id="SM00895">
    <property type="entry name" value="FCD"/>
    <property type="match status" value="1"/>
</dbReference>
<evidence type="ECO:0000259" key="4">
    <source>
        <dbReference type="PROSITE" id="PS50949"/>
    </source>
</evidence>
<dbReference type="Proteomes" id="UP000008957">
    <property type="component" value="Chromosome"/>
</dbReference>
<gene>
    <name evidence="5" type="ORF">SY1_21110</name>
</gene>
<proteinExistence type="predicted"/>
<evidence type="ECO:0000313" key="6">
    <source>
        <dbReference type="Proteomes" id="UP000008957"/>
    </source>
</evidence>
<dbReference type="Gene3D" id="1.20.120.530">
    <property type="entry name" value="GntR ligand-binding domain-like"/>
    <property type="match status" value="1"/>
</dbReference>
<name>A0AB94IYF5_9BACT</name>
<reference evidence="6" key="1">
    <citation type="submission" date="2010-03" db="EMBL/GenBank/DDBJ databases">
        <title>The genome sequence of Synergistetes sp. SGP1.</title>
        <authorList>
            <consortium name="metaHIT consortium -- http://www.metahit.eu/"/>
            <person name="Pajon A."/>
            <person name="Turner K."/>
            <person name="Parkhill J."/>
            <person name="Wade W."/>
            <person name="Vartoukian S."/>
        </authorList>
    </citation>
    <scope>NUCLEOTIDE SEQUENCE [LARGE SCALE GENOMIC DNA]</scope>
    <source>
        <strain evidence="6">SGP1</strain>
    </source>
</reference>
<keyword evidence="6" id="KW-1185">Reference proteome</keyword>
<organism evidence="5 6">
    <name type="scientific">Fretibacterium fastidiosum</name>
    <dbReference type="NCBI Taxonomy" id="651822"/>
    <lineage>
        <taxon>Bacteria</taxon>
        <taxon>Thermotogati</taxon>
        <taxon>Synergistota</taxon>
        <taxon>Synergistia</taxon>
        <taxon>Synergistales</taxon>
        <taxon>Aminobacteriaceae</taxon>
        <taxon>Fretibacterium</taxon>
    </lineage>
</organism>
<dbReference type="InterPro" id="IPR008920">
    <property type="entry name" value="TF_FadR/GntR_C"/>
</dbReference>
<keyword evidence="3" id="KW-0804">Transcription</keyword>
<evidence type="ECO:0000313" key="5">
    <source>
        <dbReference type="EMBL" id="CBL28863.1"/>
    </source>
</evidence>
<dbReference type="SMART" id="SM00345">
    <property type="entry name" value="HTH_GNTR"/>
    <property type="match status" value="1"/>
</dbReference>
<dbReference type="KEGG" id="sbr:SY1_21110"/>
<evidence type="ECO:0000256" key="3">
    <source>
        <dbReference type="ARBA" id="ARBA00023163"/>
    </source>
</evidence>
<dbReference type="Pfam" id="PF00392">
    <property type="entry name" value="GntR"/>
    <property type="match status" value="1"/>
</dbReference>
<dbReference type="SUPFAM" id="SSF48008">
    <property type="entry name" value="GntR ligand-binding domain-like"/>
    <property type="match status" value="1"/>
</dbReference>
<keyword evidence="2" id="KW-0238">DNA-binding</keyword>
<dbReference type="PROSITE" id="PS50949">
    <property type="entry name" value="HTH_GNTR"/>
    <property type="match status" value="1"/>
</dbReference>
<sequence>MSDTNTHYESLERLIPVHLKDNPAPYYIANILREAIYRGTLPEGESLHQSQLAERLKVSPIPLREALRLLEMEGLVDFRGRRGAVVTGLTLAEMQEIYEMITALEVSVLRIAFPNIQPSAILEAGAMLDKMEREMDCIFWREQNLVFHNLLYDAANRPKTLDQIALLRQQVDRYIRIHMSLIREESQKQHRQILEAVKAHDVEGALAALTRHLEYTSRTLRACVRRTKSRNHGKEKP</sequence>
<dbReference type="RefSeq" id="WP_015557010.1">
    <property type="nucleotide sequence ID" value="NC_021038.1"/>
</dbReference>
<dbReference type="AlphaFoldDB" id="A0AB94IYF5"/>
<dbReference type="InterPro" id="IPR011711">
    <property type="entry name" value="GntR_C"/>
</dbReference>
<dbReference type="GO" id="GO:0003700">
    <property type="term" value="F:DNA-binding transcription factor activity"/>
    <property type="evidence" value="ECO:0007669"/>
    <property type="project" value="InterPro"/>
</dbReference>
<dbReference type="InterPro" id="IPR036390">
    <property type="entry name" value="WH_DNA-bd_sf"/>
</dbReference>
<dbReference type="EMBL" id="FP929056">
    <property type="protein sequence ID" value="CBL28863.1"/>
    <property type="molecule type" value="Genomic_DNA"/>
</dbReference>
<feature type="domain" description="HTH gntR-type" evidence="4">
    <location>
        <begin position="22"/>
        <end position="89"/>
    </location>
</feature>
<reference evidence="5 6" key="2">
    <citation type="submission" date="2010-03" db="EMBL/GenBank/DDBJ databases">
        <authorList>
            <person name="Pajon A."/>
        </authorList>
    </citation>
    <scope>NUCLEOTIDE SEQUENCE [LARGE SCALE GENOMIC DNA]</scope>
    <source>
        <strain evidence="5 6">SGP1</strain>
    </source>
</reference>
<dbReference type="PANTHER" id="PTHR43537:SF41">
    <property type="entry name" value="TRANSCRIPTIONAL REGULATORY PROTEIN"/>
    <property type="match status" value="1"/>
</dbReference>
<dbReference type="PANTHER" id="PTHR43537">
    <property type="entry name" value="TRANSCRIPTIONAL REGULATOR, GNTR FAMILY"/>
    <property type="match status" value="1"/>
</dbReference>
<dbReference type="CDD" id="cd07377">
    <property type="entry name" value="WHTH_GntR"/>
    <property type="match status" value="1"/>
</dbReference>
<dbReference type="InterPro" id="IPR000524">
    <property type="entry name" value="Tscrpt_reg_HTH_GntR"/>
</dbReference>
<dbReference type="Pfam" id="PF07729">
    <property type="entry name" value="FCD"/>
    <property type="match status" value="1"/>
</dbReference>
<evidence type="ECO:0000256" key="2">
    <source>
        <dbReference type="ARBA" id="ARBA00023125"/>
    </source>
</evidence>
<dbReference type="Gene3D" id="1.10.10.10">
    <property type="entry name" value="Winged helix-like DNA-binding domain superfamily/Winged helix DNA-binding domain"/>
    <property type="match status" value="1"/>
</dbReference>